<feature type="region of interest" description="Disordered" evidence="1">
    <location>
        <begin position="338"/>
        <end position="555"/>
    </location>
</feature>
<gene>
    <name evidence="3" type="ORF">ABG768_007575</name>
</gene>
<feature type="compositionally biased region" description="Polar residues" evidence="1">
    <location>
        <begin position="341"/>
        <end position="356"/>
    </location>
</feature>
<comment type="caution">
    <text evidence="3">The sequence shown here is derived from an EMBL/GenBank/DDBJ whole genome shotgun (WGS) entry which is preliminary data.</text>
</comment>
<reference evidence="3 4" key="1">
    <citation type="submission" date="2024-05" db="EMBL/GenBank/DDBJ databases">
        <title>A high-quality chromosomal-level genome assembly of Topmouth culter (Culter alburnus).</title>
        <authorList>
            <person name="Zhao H."/>
        </authorList>
    </citation>
    <scope>NUCLEOTIDE SEQUENCE [LARGE SCALE GENOMIC DNA]</scope>
    <source>
        <strain evidence="3">CATC2023</strain>
        <tissue evidence="3">Muscle</tissue>
    </source>
</reference>
<keyword evidence="4" id="KW-1185">Reference proteome</keyword>
<feature type="compositionally biased region" description="Basic and acidic residues" evidence="1">
    <location>
        <begin position="1025"/>
        <end position="1037"/>
    </location>
</feature>
<evidence type="ECO:0000259" key="2">
    <source>
        <dbReference type="Pfam" id="PF15712"/>
    </source>
</evidence>
<feature type="compositionally biased region" description="Polar residues" evidence="1">
    <location>
        <begin position="491"/>
        <end position="524"/>
    </location>
</feature>
<evidence type="ECO:0000313" key="4">
    <source>
        <dbReference type="Proteomes" id="UP001479290"/>
    </source>
</evidence>
<dbReference type="PANTHER" id="PTHR15087">
    <property type="entry name" value="PROTEIN NPAT"/>
    <property type="match status" value="1"/>
</dbReference>
<protein>
    <recommendedName>
        <fullName evidence="2">Protein NPAT C-terminal domain-containing protein</fullName>
    </recommendedName>
</protein>
<evidence type="ECO:0000256" key="1">
    <source>
        <dbReference type="SAM" id="MobiDB-lite"/>
    </source>
</evidence>
<evidence type="ECO:0000313" key="3">
    <source>
        <dbReference type="EMBL" id="KAK9962201.1"/>
    </source>
</evidence>
<feature type="compositionally biased region" description="Polar residues" evidence="1">
    <location>
        <begin position="402"/>
        <end position="431"/>
    </location>
</feature>
<dbReference type="GO" id="GO:0003712">
    <property type="term" value="F:transcription coregulator activity"/>
    <property type="evidence" value="ECO:0007669"/>
    <property type="project" value="TreeGrafter"/>
</dbReference>
<dbReference type="GO" id="GO:0005634">
    <property type="term" value="C:nucleus"/>
    <property type="evidence" value="ECO:0007669"/>
    <property type="project" value="TreeGrafter"/>
</dbReference>
<feature type="compositionally biased region" description="Polar residues" evidence="1">
    <location>
        <begin position="570"/>
        <end position="608"/>
    </location>
</feature>
<dbReference type="EMBL" id="JAWDJR010000015">
    <property type="protein sequence ID" value="KAK9962201.1"/>
    <property type="molecule type" value="Genomic_DNA"/>
</dbReference>
<sequence length="1335" mass="142534">MRAMTCYLQQEGLTATSRAFIYESPNLKEYAEHSSEDGIIPACVFSLFGKNLITILNEYVAVKAKETSQENQIPAVMTSLWKKLDFTLNQIKSLQNSPAVQRNQRLRTLNSIQNMRRQQRPLLVSQSPISGHPPLTPAGQCVLGTVSTPQGLLGHSTPVSYTSQHARPSTLCLSQPGESPLQILVPDNRLNPGPLSPARRKCDSPRRRGGGQLGASGTSRATVVSSTLIMETQSEETVTENLSQIVIENAREKILNDRSLQEKLAENINKILASDNSPQTSKAACSTMEQEQSIDEILGLQGEIHMTDDAIQDILAQTESDPAFQALFDLFDYGKSKTAEGSEQADGSFSTSTSAQESDETGLVDSASENGTGQEDSTSGGESSAQNIQNMSESKSKKKSSGLRNVSKSSSTAPQPRIITKQTAQGSTNSKRGLVRARVLSGNKQSRGTTSLRLNDKADSRPPDQTVSSSSFAEEGVAMEIDEPENETSERVNVQNQQPVHLESSHTTETLNDNANSQILVSNKTPQTTPTTETSDNTSVNDSGRVTGMTIGQNVDMGTSLSIQSDAAPSLYQPQSDIDASPKTASLPSTNKTPLTPSCTQTQPNTVRTDLPTAGSSSSATTPITSVCVSDAQAKDPDPSKIVSLKIIISDEQDELPADAALNQAVSSITSDHIPTIFLSSPAKSPAKTLPATSTVITQEETAQAVSCLQGVEGVGSFGTPTRSVQNNGQAALARPACQETGFIQLLQANPTFGPSGGYFVVTDPAAAEQRSNVMLLSSNVPQGTLSSMQHMVATPPRQRTVVSVGPNVSQTYSPGSTIIISSPVPPMLQNVMLPVSVMGQNTGKLTVLPNQITLPCSATVRQPAKVISQPKMAPKQNTDIGKTGTTGSGQVSKVLPQTSEQQKSVSGTSPSHRRILCFDVTPENSAAGQNSLQTSTLTSSAVTSSPAQQIQKEIPPTEPKQPLASDNCKRRIETIRLPEVHPNAGIKNSEKITIFHQQKAPKSRLTEKGLNLIIVNKSSNKAATEPESHIRSESPKKSQASQEEDGGVVSQTSKSSAPEPKQKTVGNTKDNTQEESHESKLLKPAERLSEKTSLQDSPGITANKENELESCHHQTSTRPAEDLVSSTAKSAIPVSSTSNKTLCKTSPLTKQAAEMLQDIQGQAPAATPPKRQAARGPDLPLPRTPGPGRSQEEQADGLRTPSRQRLRREGESTPRHLPPPATPDIPSCSPASEAGSENSINMAAHTLMILSRAARTGGPLKDSLRQEEASAGKSAIPKAKKRKQLEPSPPAKKELQLSSSSSSKKKSKKQKKLLDSFPDDLDVDKFLSSLHYDE</sequence>
<dbReference type="Proteomes" id="UP001479290">
    <property type="component" value="Unassembled WGS sequence"/>
</dbReference>
<feature type="compositionally biased region" description="Polar residues" evidence="1">
    <location>
        <begin position="1092"/>
        <end position="1101"/>
    </location>
</feature>
<feature type="compositionally biased region" description="Polar residues" evidence="1">
    <location>
        <begin position="442"/>
        <end position="453"/>
    </location>
</feature>
<feature type="compositionally biased region" description="Low complexity" evidence="1">
    <location>
        <begin position="932"/>
        <end position="946"/>
    </location>
</feature>
<feature type="region of interest" description="Disordered" evidence="1">
    <location>
        <begin position="570"/>
        <end position="622"/>
    </location>
</feature>
<name>A0AAW1ZP44_CULAL</name>
<feature type="compositionally biased region" description="Polar residues" evidence="1">
    <location>
        <begin position="463"/>
        <end position="472"/>
    </location>
</feature>
<dbReference type="Pfam" id="PF15712">
    <property type="entry name" value="NPAT_C"/>
    <property type="match status" value="2"/>
</dbReference>
<feature type="domain" description="Protein NPAT C-terminal" evidence="2">
    <location>
        <begin position="1107"/>
        <end position="1335"/>
    </location>
</feature>
<dbReference type="PANTHER" id="PTHR15087:SF14">
    <property type="entry name" value="PROTEIN NPAT"/>
    <property type="match status" value="1"/>
</dbReference>
<feature type="compositionally biased region" description="Polar residues" evidence="1">
    <location>
        <begin position="876"/>
        <end position="911"/>
    </location>
</feature>
<proteinExistence type="predicted"/>
<dbReference type="InterPro" id="IPR031442">
    <property type="entry name" value="NPAT_C"/>
</dbReference>
<feature type="compositionally biased region" description="Polar residues" evidence="1">
    <location>
        <begin position="367"/>
        <end position="393"/>
    </location>
</feature>
<feature type="compositionally biased region" description="Polar residues" evidence="1">
    <location>
        <begin position="1114"/>
        <end position="1150"/>
    </location>
</feature>
<feature type="region of interest" description="Disordered" evidence="1">
    <location>
        <begin position="866"/>
        <end position="914"/>
    </location>
</feature>
<feature type="compositionally biased region" description="Low complexity" evidence="1">
    <location>
        <begin position="525"/>
        <end position="534"/>
    </location>
</feature>
<feature type="compositionally biased region" description="Basic and acidic residues" evidence="1">
    <location>
        <begin position="1072"/>
        <end position="1091"/>
    </location>
</feature>
<feature type="region of interest" description="Disordered" evidence="1">
    <location>
        <begin position="1021"/>
        <end position="1241"/>
    </location>
</feature>
<accession>A0AAW1ZP44</accession>
<dbReference type="InterPro" id="IPR052850">
    <property type="entry name" value="NPAT_LisH"/>
</dbReference>
<feature type="region of interest" description="Disordered" evidence="1">
    <location>
        <begin position="186"/>
        <end position="220"/>
    </location>
</feature>
<feature type="domain" description="Protein NPAT C-terminal" evidence="2">
    <location>
        <begin position="664"/>
        <end position="876"/>
    </location>
</feature>
<feature type="compositionally biased region" description="Low complexity" evidence="1">
    <location>
        <begin position="612"/>
        <end position="622"/>
    </location>
</feature>
<feature type="region of interest" description="Disordered" evidence="1">
    <location>
        <begin position="1259"/>
        <end position="1316"/>
    </location>
</feature>
<organism evidence="3 4">
    <name type="scientific">Culter alburnus</name>
    <name type="common">Topmouth culter</name>
    <dbReference type="NCBI Taxonomy" id="194366"/>
    <lineage>
        <taxon>Eukaryota</taxon>
        <taxon>Metazoa</taxon>
        <taxon>Chordata</taxon>
        <taxon>Craniata</taxon>
        <taxon>Vertebrata</taxon>
        <taxon>Euteleostomi</taxon>
        <taxon>Actinopterygii</taxon>
        <taxon>Neopterygii</taxon>
        <taxon>Teleostei</taxon>
        <taxon>Ostariophysi</taxon>
        <taxon>Cypriniformes</taxon>
        <taxon>Xenocyprididae</taxon>
        <taxon>Xenocypridinae</taxon>
        <taxon>Culter</taxon>
    </lineage>
</organism>
<feature type="compositionally biased region" description="Polar residues" evidence="1">
    <location>
        <begin position="535"/>
        <end position="555"/>
    </location>
</feature>
<feature type="region of interest" description="Disordered" evidence="1">
    <location>
        <begin position="927"/>
        <end position="967"/>
    </location>
</feature>